<keyword evidence="2" id="KW-1185">Reference proteome</keyword>
<dbReference type="Proteomes" id="UP000032946">
    <property type="component" value="Chromosome"/>
</dbReference>
<accession>A0A9P1KIQ2</accession>
<evidence type="ECO:0000313" key="2">
    <source>
        <dbReference type="Proteomes" id="UP000032946"/>
    </source>
</evidence>
<sequence length="193" mass="22807">MMIAFYGLDDLENYPSDVLGEPAEHPIHLWDNNLASLIAANKDIFNRHFLLPGHPKEGYLIYRELKALAHVPQEYKTIVDFPSPEERQRRISQAKDENYRFVLDQWLERIEHLCLIFPFLEVLPIQAFVSDFIGPFRPLSIPMLKQRKTIKLVSLEPIETMEREWFVGGRKLTKEGWLQLFPELRQECEQCEK</sequence>
<dbReference type="AlphaFoldDB" id="A0A9P1KIQ2"/>
<protein>
    <submittedName>
        <fullName evidence="1">Uncharacterized protein</fullName>
    </submittedName>
</protein>
<proteinExistence type="predicted"/>
<name>A0A9P1KIQ2_9CYAN</name>
<gene>
    <name evidence="1" type="ORF">ARTHRO_60460</name>
</gene>
<dbReference type="EMBL" id="FO818640">
    <property type="protein sequence ID" value="CDM97859.1"/>
    <property type="molecule type" value="Genomic_DNA"/>
</dbReference>
<evidence type="ECO:0000313" key="1">
    <source>
        <dbReference type="EMBL" id="CDM97859.1"/>
    </source>
</evidence>
<dbReference type="RefSeq" id="WP_008053406.1">
    <property type="nucleotide sequence ID" value="NZ_FO818640.1"/>
</dbReference>
<reference evidence="1 2" key="1">
    <citation type="submission" date="2014-02" db="EMBL/GenBank/DDBJ databases">
        <authorList>
            <person name="Genoscope - CEA"/>
        </authorList>
    </citation>
    <scope>NUCLEOTIDE SEQUENCE [LARGE SCALE GENOMIC DNA]</scope>
    <source>
        <strain evidence="1 2">PCC 8005</strain>
    </source>
</reference>
<organism evidence="1 2">
    <name type="scientific">Limnospira indica PCC 8005</name>
    <dbReference type="NCBI Taxonomy" id="376219"/>
    <lineage>
        <taxon>Bacteria</taxon>
        <taxon>Bacillati</taxon>
        <taxon>Cyanobacteriota</taxon>
        <taxon>Cyanophyceae</taxon>
        <taxon>Oscillatoriophycideae</taxon>
        <taxon>Oscillatoriales</taxon>
        <taxon>Sirenicapillariaceae</taxon>
        <taxon>Limnospira</taxon>
    </lineage>
</organism>